<accession>A0A060AKQ9</accession>
<keyword evidence="1" id="KW-1133">Transmembrane helix</keyword>
<keyword evidence="1" id="KW-0472">Membrane</keyword>
<dbReference type="GeneID" id="19685753"/>
<dbReference type="OrthoDB" id="33698at10239"/>
<proteinExistence type="predicted"/>
<dbReference type="RefSeq" id="YP_009042517.1">
    <property type="nucleotide sequence ID" value="NC_024355.1"/>
</dbReference>
<sequence>MILLFLLGVTIGLIYMSYILVIGLLGLGAKKLAPKRKNSVEYLDEQIGKYKRTELLEELVEKDCNCSFEYDIKRKYFDIDVVNKKNEERTYDILIKHGVKNFRIV</sequence>
<feature type="transmembrane region" description="Helical" evidence="1">
    <location>
        <begin position="6"/>
        <end position="27"/>
    </location>
</feature>
<organism evidence="2 3">
    <name type="scientific">Staphylococcus phage 6ec</name>
    <dbReference type="NCBI Taxonomy" id="1500386"/>
    <lineage>
        <taxon>Viruses</taxon>
        <taxon>Duplodnaviria</taxon>
        <taxon>Heunggongvirae</taxon>
        <taxon>Uroviricota</taxon>
        <taxon>Caudoviricetes</taxon>
        <taxon>Sextaecvirus</taxon>
        <taxon>Sextaecvirus sextaec</taxon>
    </lineage>
</organism>
<reference evidence="2 3" key="1">
    <citation type="journal article" date="2014" name="Genome Announc.">
        <title>Complete Genome Sequence of a Staphylococcus epidermidis Bacteriophage Isolated from the Anterior Nares of Humans.</title>
        <authorList>
            <person name="Aswani V.H."/>
            <person name="Tremblay D.M."/>
            <person name="Moineau S."/>
            <person name="Shukla S.K."/>
        </authorList>
    </citation>
    <scope>NUCLEOTIDE SEQUENCE [LARGE SCALE GENOMIC DNA]</scope>
</reference>
<dbReference type="KEGG" id="vg:19685753"/>
<keyword evidence="3" id="KW-1185">Reference proteome</keyword>
<evidence type="ECO:0000313" key="2">
    <source>
        <dbReference type="EMBL" id="AIA64038.1"/>
    </source>
</evidence>
<keyword evidence="1" id="KW-0812">Transmembrane</keyword>
<evidence type="ECO:0000256" key="1">
    <source>
        <dbReference type="SAM" id="Phobius"/>
    </source>
</evidence>
<dbReference type="Proteomes" id="UP000026999">
    <property type="component" value="Segment"/>
</dbReference>
<gene>
    <name evidence="2" type="ORF">PHAGE6E_11</name>
</gene>
<dbReference type="EMBL" id="KJ804259">
    <property type="protein sequence ID" value="AIA64038.1"/>
    <property type="molecule type" value="Genomic_DNA"/>
</dbReference>
<name>A0A060AKQ9_9CAUD</name>
<protein>
    <submittedName>
        <fullName evidence="2">Uncharacterized protein</fullName>
    </submittedName>
</protein>
<evidence type="ECO:0000313" key="3">
    <source>
        <dbReference type="Proteomes" id="UP000026999"/>
    </source>
</evidence>